<protein>
    <submittedName>
        <fullName evidence="2">Uncharacterized protein</fullName>
    </submittedName>
</protein>
<dbReference type="Proteomes" id="UP000284842">
    <property type="component" value="Unassembled WGS sequence"/>
</dbReference>
<evidence type="ECO:0000256" key="1">
    <source>
        <dbReference type="SAM" id="MobiDB-lite"/>
    </source>
</evidence>
<dbReference type="InParanoid" id="A0A409WXQ9"/>
<dbReference type="AlphaFoldDB" id="A0A409WXQ9"/>
<name>A0A409WXQ9_9AGAR</name>
<feature type="compositionally biased region" description="Low complexity" evidence="1">
    <location>
        <begin position="238"/>
        <end position="252"/>
    </location>
</feature>
<feature type="compositionally biased region" description="Polar residues" evidence="1">
    <location>
        <begin position="260"/>
        <end position="271"/>
    </location>
</feature>
<feature type="region of interest" description="Disordered" evidence="1">
    <location>
        <begin position="238"/>
        <end position="271"/>
    </location>
</feature>
<sequence>MNSRPAYFSLKHVDCPYPDNFVCRITNISTEGITWKFKFTSSCIALTLDHLQSLQQPPPYPSILEVDQVIRAFPFPSYALGVSSPSGTEFNWSDDSDIAVQQYLTISMVEMNLIFLHKVYLIKATRQNPEDPLSTDYRFSVDSSVNSASRIVRALSSLYSRHNQIAYLSWSFWSSLAIACATLGDIISQSPRCSTAKPAMRLLTDGVKLYERATTAGRSNTSRAAMASIREQALQAISSSETSSSGTTSSKTPDGPLWLHQQTYTIDSTQD</sequence>
<reference evidence="2 3" key="1">
    <citation type="journal article" date="2018" name="Evol. Lett.">
        <title>Horizontal gene cluster transfer increased hallucinogenic mushroom diversity.</title>
        <authorList>
            <person name="Reynolds H.T."/>
            <person name="Vijayakumar V."/>
            <person name="Gluck-Thaler E."/>
            <person name="Korotkin H.B."/>
            <person name="Matheny P.B."/>
            <person name="Slot J.C."/>
        </authorList>
    </citation>
    <scope>NUCLEOTIDE SEQUENCE [LARGE SCALE GENOMIC DNA]</scope>
    <source>
        <strain evidence="2 3">2629</strain>
    </source>
</reference>
<dbReference type="STRING" id="181874.A0A409WXQ9"/>
<gene>
    <name evidence="2" type="ORF">CVT24_001165</name>
</gene>
<organism evidence="2 3">
    <name type="scientific">Panaeolus cyanescens</name>
    <dbReference type="NCBI Taxonomy" id="181874"/>
    <lineage>
        <taxon>Eukaryota</taxon>
        <taxon>Fungi</taxon>
        <taxon>Dikarya</taxon>
        <taxon>Basidiomycota</taxon>
        <taxon>Agaricomycotina</taxon>
        <taxon>Agaricomycetes</taxon>
        <taxon>Agaricomycetidae</taxon>
        <taxon>Agaricales</taxon>
        <taxon>Agaricineae</taxon>
        <taxon>Galeropsidaceae</taxon>
        <taxon>Panaeolus</taxon>
    </lineage>
</organism>
<evidence type="ECO:0000313" key="2">
    <source>
        <dbReference type="EMBL" id="PPQ83308.1"/>
    </source>
</evidence>
<comment type="caution">
    <text evidence="2">The sequence shown here is derived from an EMBL/GenBank/DDBJ whole genome shotgun (WGS) entry which is preliminary data.</text>
</comment>
<keyword evidence="3" id="KW-1185">Reference proteome</keyword>
<evidence type="ECO:0000313" key="3">
    <source>
        <dbReference type="Proteomes" id="UP000284842"/>
    </source>
</evidence>
<proteinExistence type="predicted"/>
<accession>A0A409WXQ9</accession>
<dbReference type="EMBL" id="NHTK01005046">
    <property type="protein sequence ID" value="PPQ83308.1"/>
    <property type="molecule type" value="Genomic_DNA"/>
</dbReference>